<evidence type="ECO:0000313" key="7">
    <source>
        <dbReference type="Proteomes" id="UP000199529"/>
    </source>
</evidence>
<dbReference type="CDD" id="cd04433">
    <property type="entry name" value="AFD_class_I"/>
    <property type="match status" value="1"/>
</dbReference>
<evidence type="ECO:0000259" key="5">
    <source>
        <dbReference type="Pfam" id="PF13193"/>
    </source>
</evidence>
<proteinExistence type="inferred from homology"/>
<accession>A0A1H2UVM4</accession>
<dbReference type="PROSITE" id="PS00455">
    <property type="entry name" value="AMP_BINDING"/>
    <property type="match status" value="1"/>
</dbReference>
<dbReference type="STRING" id="418495.SAMN05216215_1004108"/>
<feature type="region of interest" description="Disordered" evidence="3">
    <location>
        <begin position="111"/>
        <end position="218"/>
    </location>
</feature>
<name>A0A1H2UVM4_9PSEU</name>
<dbReference type="RefSeq" id="WP_177226300.1">
    <property type="nucleotide sequence ID" value="NZ_FNOK01000004.1"/>
</dbReference>
<keyword evidence="7" id="KW-1185">Reference proteome</keyword>
<evidence type="ECO:0000256" key="3">
    <source>
        <dbReference type="SAM" id="MobiDB-lite"/>
    </source>
</evidence>
<keyword evidence="2" id="KW-0436">Ligase</keyword>
<dbReference type="SUPFAM" id="SSF56801">
    <property type="entry name" value="Acetyl-CoA synthetase-like"/>
    <property type="match status" value="1"/>
</dbReference>
<sequence length="547" mass="58374">MLPILGRSPASRVAHAGTTLDAQELLARAYRAARLLPSGSRVAFDGGDALTRLTHFLGADLAGCATLLAEPTWTEADRAAVLADARPDVVLNLDEPPTADESERTVHAAYRDEQATRSTEPSQQTAHPANRDEQALHSTPEPSQRTAHPAYRGEQATRSTEPSQQTAHPANRDEQALHSTPEPSQRTAHAAFRDERSVRRGGSTPTDGGELTHFYLPTTSGSSGAPKVLIRSRRSWLRSFAALGLPLGSSDRVLIPGPLSSSLFLFGALHALREGADVELLDKWSAAGAAVASRQATVVHLVPAMLSALVSTLERDPVLRSECGLRVVVCGGARVDEALAERLAKVLPGCELVEYYGSAEHSLIAVRRGGSLRPVVDVDVRDPVDGVGELWVRSELVFDGYLRDGAIVPATTEDGWSTVGDRAVRHADGSLEVLGRLGSAINTGARIVGAEEVESVLRGAEGVLDVLVCASPHPRFGELVTAVVEIDQATPPSLRELRARARNALGPAKRPRRWLAVRELPRTASGKPARALIAERLRTGTLDAEAL</sequence>
<dbReference type="PANTHER" id="PTHR43201:SF5">
    <property type="entry name" value="MEDIUM-CHAIN ACYL-COA LIGASE ACSF2, MITOCHONDRIAL"/>
    <property type="match status" value="1"/>
</dbReference>
<comment type="similarity">
    <text evidence="1">Belongs to the ATP-dependent AMP-binding enzyme family.</text>
</comment>
<evidence type="ECO:0000256" key="2">
    <source>
        <dbReference type="ARBA" id="ARBA00022598"/>
    </source>
</evidence>
<dbReference type="AlphaFoldDB" id="A0A1H2UVM4"/>
<dbReference type="GO" id="GO:0031956">
    <property type="term" value="F:medium-chain fatty acid-CoA ligase activity"/>
    <property type="evidence" value="ECO:0007669"/>
    <property type="project" value="TreeGrafter"/>
</dbReference>
<organism evidence="6 7">
    <name type="scientific">Saccharopolyspora shandongensis</name>
    <dbReference type="NCBI Taxonomy" id="418495"/>
    <lineage>
        <taxon>Bacteria</taxon>
        <taxon>Bacillati</taxon>
        <taxon>Actinomycetota</taxon>
        <taxon>Actinomycetes</taxon>
        <taxon>Pseudonocardiales</taxon>
        <taxon>Pseudonocardiaceae</taxon>
        <taxon>Saccharopolyspora</taxon>
    </lineage>
</organism>
<dbReference type="Pfam" id="PF00501">
    <property type="entry name" value="AMP-binding"/>
    <property type="match status" value="1"/>
</dbReference>
<evidence type="ECO:0000313" key="6">
    <source>
        <dbReference type="EMBL" id="SDW60136.1"/>
    </source>
</evidence>
<dbReference type="Pfam" id="PF13193">
    <property type="entry name" value="AMP-binding_C"/>
    <property type="match status" value="1"/>
</dbReference>
<feature type="compositionally biased region" description="Polar residues" evidence="3">
    <location>
        <begin position="136"/>
        <end position="146"/>
    </location>
</feature>
<dbReference type="InterPro" id="IPR045851">
    <property type="entry name" value="AMP-bd_C_sf"/>
</dbReference>
<evidence type="ECO:0000259" key="4">
    <source>
        <dbReference type="Pfam" id="PF00501"/>
    </source>
</evidence>
<feature type="domain" description="AMP-dependent synthetase/ligase" evidence="4">
    <location>
        <begin position="16"/>
        <end position="402"/>
    </location>
</feature>
<dbReference type="InterPro" id="IPR020845">
    <property type="entry name" value="AMP-binding_CS"/>
</dbReference>
<dbReference type="Gene3D" id="3.40.50.12780">
    <property type="entry name" value="N-terminal domain of ligase-like"/>
    <property type="match status" value="1"/>
</dbReference>
<dbReference type="PANTHER" id="PTHR43201">
    <property type="entry name" value="ACYL-COA SYNTHETASE"/>
    <property type="match status" value="1"/>
</dbReference>
<dbReference type="InterPro" id="IPR042099">
    <property type="entry name" value="ANL_N_sf"/>
</dbReference>
<evidence type="ECO:0000256" key="1">
    <source>
        <dbReference type="ARBA" id="ARBA00006432"/>
    </source>
</evidence>
<dbReference type="Gene3D" id="3.30.300.30">
    <property type="match status" value="1"/>
</dbReference>
<gene>
    <name evidence="6" type="ORF">SAMN05216215_1004108</name>
</gene>
<feature type="compositionally biased region" description="Polar residues" evidence="3">
    <location>
        <begin position="116"/>
        <end position="127"/>
    </location>
</feature>
<feature type="compositionally biased region" description="Polar residues" evidence="3">
    <location>
        <begin position="156"/>
        <end position="168"/>
    </location>
</feature>
<feature type="compositionally biased region" description="Polar residues" evidence="3">
    <location>
        <begin position="177"/>
        <end position="187"/>
    </location>
</feature>
<dbReference type="Proteomes" id="UP000199529">
    <property type="component" value="Unassembled WGS sequence"/>
</dbReference>
<protein>
    <submittedName>
        <fullName evidence="6">AMP-binding enzyme C-terminal domain-containing protein</fullName>
    </submittedName>
</protein>
<feature type="domain" description="AMP-binding enzyme C-terminal" evidence="5">
    <location>
        <begin position="452"/>
        <end position="527"/>
    </location>
</feature>
<reference evidence="7" key="1">
    <citation type="submission" date="2016-10" db="EMBL/GenBank/DDBJ databases">
        <authorList>
            <person name="Varghese N."/>
            <person name="Submissions S."/>
        </authorList>
    </citation>
    <scope>NUCLEOTIDE SEQUENCE [LARGE SCALE GENOMIC DNA]</scope>
    <source>
        <strain evidence="7">CGMCC 4.3530</strain>
    </source>
</reference>
<dbReference type="EMBL" id="FNOK01000004">
    <property type="protein sequence ID" value="SDW60136.1"/>
    <property type="molecule type" value="Genomic_DNA"/>
</dbReference>
<dbReference type="GO" id="GO:0006631">
    <property type="term" value="P:fatty acid metabolic process"/>
    <property type="evidence" value="ECO:0007669"/>
    <property type="project" value="TreeGrafter"/>
</dbReference>
<dbReference type="InterPro" id="IPR025110">
    <property type="entry name" value="AMP-bd_C"/>
</dbReference>
<dbReference type="InterPro" id="IPR000873">
    <property type="entry name" value="AMP-dep_synth/lig_dom"/>
</dbReference>